<proteinExistence type="predicted"/>
<dbReference type="PANTHER" id="PTHR43479:SF11">
    <property type="entry name" value="ACREF_ENVCD OPERON REPRESSOR-RELATED"/>
    <property type="match status" value="1"/>
</dbReference>
<evidence type="ECO:0000256" key="1">
    <source>
        <dbReference type="ARBA" id="ARBA00023015"/>
    </source>
</evidence>
<dbReference type="PRINTS" id="PR00455">
    <property type="entry name" value="HTHTETR"/>
</dbReference>
<evidence type="ECO:0000259" key="5">
    <source>
        <dbReference type="PROSITE" id="PS50977"/>
    </source>
</evidence>
<dbReference type="InterPro" id="IPR001647">
    <property type="entry name" value="HTH_TetR"/>
</dbReference>
<dbReference type="PROSITE" id="PS50977">
    <property type="entry name" value="HTH_TETR_2"/>
    <property type="match status" value="1"/>
</dbReference>
<dbReference type="Gene3D" id="1.10.357.10">
    <property type="entry name" value="Tetracycline Repressor, domain 2"/>
    <property type="match status" value="1"/>
</dbReference>
<dbReference type="Pfam" id="PF00440">
    <property type="entry name" value="TetR_N"/>
    <property type="match status" value="1"/>
</dbReference>
<keyword evidence="2 4" id="KW-0238">DNA-binding</keyword>
<accession>A0A9D1I497</accession>
<dbReference type="AlphaFoldDB" id="A0A9D1I497"/>
<dbReference type="EMBL" id="DVMO01000092">
    <property type="protein sequence ID" value="HIU27973.1"/>
    <property type="molecule type" value="Genomic_DNA"/>
</dbReference>
<dbReference type="InterPro" id="IPR036271">
    <property type="entry name" value="Tet_transcr_reg_TetR-rel_C_sf"/>
</dbReference>
<sequence>MPRQGLNRENVIDAAIKLIEEKGYSNFSINELAKSLNVKPASLYNHIVNIDEIFSETAARANSMMIEAEEKASKGKIRDEALFAIADAYRDFARSHYELYKVVFNLQNSRSDFMRKEEVGRTIAPIMEALSAYRLNETQKRHWQRTLRSVMHGFVAHEEAGGFAYIGTPRDESYRVAIRCVIDGINKEEAGR</sequence>
<dbReference type="PANTHER" id="PTHR43479">
    <property type="entry name" value="ACREF/ENVCD OPERON REPRESSOR-RELATED"/>
    <property type="match status" value="1"/>
</dbReference>
<feature type="domain" description="HTH tetR-type" evidence="5">
    <location>
        <begin position="5"/>
        <end position="65"/>
    </location>
</feature>
<name>A0A9D1I497_9FIRM</name>
<reference evidence="6" key="1">
    <citation type="submission" date="2020-10" db="EMBL/GenBank/DDBJ databases">
        <authorList>
            <person name="Gilroy R."/>
        </authorList>
    </citation>
    <scope>NUCLEOTIDE SEQUENCE</scope>
    <source>
        <strain evidence="6">11300</strain>
    </source>
</reference>
<reference evidence="6" key="2">
    <citation type="journal article" date="2021" name="PeerJ">
        <title>Extensive microbial diversity within the chicken gut microbiome revealed by metagenomics and culture.</title>
        <authorList>
            <person name="Gilroy R."/>
            <person name="Ravi A."/>
            <person name="Getino M."/>
            <person name="Pursley I."/>
            <person name="Horton D.L."/>
            <person name="Alikhan N.F."/>
            <person name="Baker D."/>
            <person name="Gharbi K."/>
            <person name="Hall N."/>
            <person name="Watson M."/>
            <person name="Adriaenssens E.M."/>
            <person name="Foster-Nyarko E."/>
            <person name="Jarju S."/>
            <person name="Secka A."/>
            <person name="Antonio M."/>
            <person name="Oren A."/>
            <person name="Chaudhuri R.R."/>
            <person name="La Ragione R."/>
            <person name="Hildebrand F."/>
            <person name="Pallen M.J."/>
        </authorList>
    </citation>
    <scope>NUCLEOTIDE SEQUENCE</scope>
    <source>
        <strain evidence="6">11300</strain>
    </source>
</reference>
<dbReference type="GO" id="GO:0003677">
    <property type="term" value="F:DNA binding"/>
    <property type="evidence" value="ECO:0007669"/>
    <property type="project" value="UniProtKB-UniRule"/>
</dbReference>
<evidence type="ECO:0000256" key="2">
    <source>
        <dbReference type="ARBA" id="ARBA00023125"/>
    </source>
</evidence>
<comment type="caution">
    <text evidence="6">The sequence shown here is derived from an EMBL/GenBank/DDBJ whole genome shotgun (WGS) entry which is preliminary data.</text>
</comment>
<keyword evidence="1" id="KW-0805">Transcription regulation</keyword>
<dbReference type="InterPro" id="IPR050624">
    <property type="entry name" value="HTH-type_Tx_Regulator"/>
</dbReference>
<evidence type="ECO:0000313" key="6">
    <source>
        <dbReference type="EMBL" id="HIU27973.1"/>
    </source>
</evidence>
<feature type="DNA-binding region" description="H-T-H motif" evidence="4">
    <location>
        <begin position="28"/>
        <end position="47"/>
    </location>
</feature>
<dbReference type="Proteomes" id="UP000824091">
    <property type="component" value="Unassembled WGS sequence"/>
</dbReference>
<protein>
    <submittedName>
        <fullName evidence="6">TetR/AcrR family transcriptional regulator</fullName>
    </submittedName>
</protein>
<dbReference type="Gene3D" id="1.10.10.60">
    <property type="entry name" value="Homeodomain-like"/>
    <property type="match status" value="1"/>
</dbReference>
<dbReference type="Pfam" id="PF13305">
    <property type="entry name" value="TetR_C_33"/>
    <property type="match status" value="1"/>
</dbReference>
<organism evidence="6 7">
    <name type="scientific">Candidatus Fimisoma avicola</name>
    <dbReference type="NCBI Taxonomy" id="2840826"/>
    <lineage>
        <taxon>Bacteria</taxon>
        <taxon>Bacillati</taxon>
        <taxon>Bacillota</taxon>
        <taxon>Clostridia</taxon>
        <taxon>Eubacteriales</taxon>
        <taxon>Candidatus Fimisoma</taxon>
    </lineage>
</organism>
<evidence type="ECO:0000256" key="4">
    <source>
        <dbReference type="PROSITE-ProRule" id="PRU00335"/>
    </source>
</evidence>
<dbReference type="InterPro" id="IPR025996">
    <property type="entry name" value="MT1864/Rv1816-like_C"/>
</dbReference>
<evidence type="ECO:0000313" key="7">
    <source>
        <dbReference type="Proteomes" id="UP000824091"/>
    </source>
</evidence>
<gene>
    <name evidence="6" type="ORF">IAD16_06315</name>
</gene>
<evidence type="ECO:0000256" key="3">
    <source>
        <dbReference type="ARBA" id="ARBA00023163"/>
    </source>
</evidence>
<keyword evidence="3" id="KW-0804">Transcription</keyword>
<dbReference type="SUPFAM" id="SSF48498">
    <property type="entry name" value="Tetracyclin repressor-like, C-terminal domain"/>
    <property type="match status" value="1"/>
</dbReference>
<dbReference type="SUPFAM" id="SSF46689">
    <property type="entry name" value="Homeodomain-like"/>
    <property type="match status" value="1"/>
</dbReference>
<dbReference type="InterPro" id="IPR009057">
    <property type="entry name" value="Homeodomain-like_sf"/>
</dbReference>